<dbReference type="Gene3D" id="2.60.120.260">
    <property type="entry name" value="Galactose-binding domain-like"/>
    <property type="match status" value="1"/>
</dbReference>
<dbReference type="InterPro" id="IPR036156">
    <property type="entry name" value="Beta-gal/glucu_dom_sf"/>
</dbReference>
<reference evidence="7" key="2">
    <citation type="submission" date="2021-04" db="EMBL/GenBank/DDBJ databases">
        <authorList>
            <person name="Gilroy R."/>
        </authorList>
    </citation>
    <scope>NUCLEOTIDE SEQUENCE</scope>
    <source>
        <strain evidence="7">CHK183-1962</strain>
    </source>
</reference>
<keyword evidence="2 7" id="KW-0378">Hydrolase</keyword>
<dbReference type="Pfam" id="PF00703">
    <property type="entry name" value="Glyco_hydro_2"/>
    <property type="match status" value="1"/>
</dbReference>
<dbReference type="Proteomes" id="UP000886890">
    <property type="component" value="Unassembled WGS sequence"/>
</dbReference>
<evidence type="ECO:0000256" key="1">
    <source>
        <dbReference type="ARBA" id="ARBA00007401"/>
    </source>
</evidence>
<dbReference type="InterPro" id="IPR013783">
    <property type="entry name" value="Ig-like_fold"/>
</dbReference>
<comment type="similarity">
    <text evidence="1">Belongs to the glycosyl hydrolase 2 family.</text>
</comment>
<dbReference type="InterPro" id="IPR006103">
    <property type="entry name" value="Glyco_hydro_2_cat"/>
</dbReference>
<protein>
    <submittedName>
        <fullName evidence="7">Glycoside hydrolase family 2 protein</fullName>
    </submittedName>
</protein>
<dbReference type="GO" id="GO:0004553">
    <property type="term" value="F:hydrolase activity, hydrolyzing O-glycosyl compounds"/>
    <property type="evidence" value="ECO:0007669"/>
    <property type="project" value="InterPro"/>
</dbReference>
<dbReference type="PRINTS" id="PR00132">
    <property type="entry name" value="GLHYDRLASE2"/>
</dbReference>
<gene>
    <name evidence="7" type="ORF">H9734_06095</name>
</gene>
<feature type="domain" description="Glycoside hydrolase family 2 immunoglobulin-like beta-sandwich" evidence="4">
    <location>
        <begin position="164"/>
        <end position="258"/>
    </location>
</feature>
<evidence type="ECO:0000313" key="8">
    <source>
        <dbReference type="Proteomes" id="UP000886890"/>
    </source>
</evidence>
<dbReference type="PANTHER" id="PTHR42732:SF1">
    <property type="entry name" value="BETA-MANNOSIDASE"/>
    <property type="match status" value="1"/>
</dbReference>
<evidence type="ECO:0000256" key="2">
    <source>
        <dbReference type="ARBA" id="ARBA00022801"/>
    </source>
</evidence>
<dbReference type="AlphaFoldDB" id="A0A9D1XDB4"/>
<evidence type="ECO:0000313" key="7">
    <source>
        <dbReference type="EMBL" id="HIX77149.1"/>
    </source>
</evidence>
<evidence type="ECO:0000256" key="3">
    <source>
        <dbReference type="ARBA" id="ARBA00023295"/>
    </source>
</evidence>
<dbReference type="PANTHER" id="PTHR42732">
    <property type="entry name" value="BETA-GALACTOSIDASE"/>
    <property type="match status" value="1"/>
</dbReference>
<dbReference type="SUPFAM" id="SSF49785">
    <property type="entry name" value="Galactose-binding domain-like"/>
    <property type="match status" value="1"/>
</dbReference>
<dbReference type="InterPro" id="IPR017853">
    <property type="entry name" value="GH"/>
</dbReference>
<proteinExistence type="inferred from homology"/>
<organism evidence="7 8">
    <name type="scientific">Candidatus Fusicatenibacter merdavium</name>
    <dbReference type="NCBI Taxonomy" id="2838600"/>
    <lineage>
        <taxon>Bacteria</taxon>
        <taxon>Bacillati</taxon>
        <taxon>Bacillota</taxon>
        <taxon>Clostridia</taxon>
        <taxon>Lachnospirales</taxon>
        <taxon>Lachnospiraceae</taxon>
        <taxon>Fusicatenibacter</taxon>
    </lineage>
</organism>
<sequence>MRNVMPFNDKWAFSKEADQVPESMPTRWVWVDLPHTWNGIDGQDGGGDYYRGTCYYANEFRKMDLPEGEEYYLEICAANASADVYVNGTKLVHHDGGYSAFRVNMTDQIQEENLVVVAVDNGVNERVYPQQADFTFYGGLYRGVNIVAVPKAHFELEYYGTPGIKVTPQIEGQDARVETEVYLSGDTTGKTLVYTLKNQDGTIAETKTVEAGKTLVDVEIRQVHLWNGKKDPYLYTMEVRLMDGEQELDCVSTRFGCRTFYVDPEKGFFLNGESYPLHGVARHQDRPKIGNALLPEHHKEDVDLICELGANTIRLAHYQHNQYFYDLCDERGLVIWAEIPYISRHMPEGRENTISQMKELIVQNYNHPCIVVWGLSNEITMTGASNPDLIENHKILNDMVHEMDKTRLTTMACVSMCDIHDPYVQIPDVVSFNHYFGWYGGDVSMNGPWFDKFHAEFPDKPVGMSEYGCEALNWHTSNPEAGDYTEEYQAYYHEELIKQLYTRPYIWATHVWNMFDFAADARDEGGESGQNHKGLVTFDRKYKKDAFYAYKAWLSDEPFVHICGKRYVDRVEDVTKITVYSNQPEVELFANGKSLGKQTSDVHFFYFQVPNEGETKLYAKAGDCEDESFLRKVDTFNEAYRMKEKGAVLNWFDITAPEGYCSLNDKIQDIVKTEEGAAFIKGLIGQVMQKLGGENIEKAQAAAEESGAGLMSMMGSFTLLRLLNLMGVAGGAMTKEEMLAINDQLNQIKK</sequence>
<dbReference type="InterPro" id="IPR051913">
    <property type="entry name" value="GH2_Domain-Containing"/>
</dbReference>
<keyword evidence="3" id="KW-0326">Glycosidase</keyword>
<dbReference type="SUPFAM" id="SSF49303">
    <property type="entry name" value="beta-Galactosidase/glucuronidase domain"/>
    <property type="match status" value="1"/>
</dbReference>
<dbReference type="InterPro" id="IPR006102">
    <property type="entry name" value="Ig-like_GH2"/>
</dbReference>
<dbReference type="Gene3D" id="2.60.40.10">
    <property type="entry name" value="Immunoglobulins"/>
    <property type="match status" value="2"/>
</dbReference>
<dbReference type="InterPro" id="IPR032311">
    <property type="entry name" value="DUF4982"/>
</dbReference>
<accession>A0A9D1XDB4</accession>
<dbReference type="SUPFAM" id="SSF51445">
    <property type="entry name" value="(Trans)glycosidases"/>
    <property type="match status" value="1"/>
</dbReference>
<dbReference type="InterPro" id="IPR008979">
    <property type="entry name" value="Galactose-bd-like_sf"/>
</dbReference>
<dbReference type="GO" id="GO:0005975">
    <property type="term" value="P:carbohydrate metabolic process"/>
    <property type="evidence" value="ECO:0007669"/>
    <property type="project" value="InterPro"/>
</dbReference>
<evidence type="ECO:0000259" key="4">
    <source>
        <dbReference type="Pfam" id="PF00703"/>
    </source>
</evidence>
<dbReference type="EMBL" id="DXEK01000100">
    <property type="protein sequence ID" value="HIX77149.1"/>
    <property type="molecule type" value="Genomic_DNA"/>
</dbReference>
<comment type="caution">
    <text evidence="7">The sequence shown here is derived from an EMBL/GenBank/DDBJ whole genome shotgun (WGS) entry which is preliminary data.</text>
</comment>
<evidence type="ECO:0000259" key="5">
    <source>
        <dbReference type="Pfam" id="PF02836"/>
    </source>
</evidence>
<dbReference type="Pfam" id="PF02836">
    <property type="entry name" value="Glyco_hydro_2_C"/>
    <property type="match status" value="1"/>
</dbReference>
<feature type="domain" description="DUF4982" evidence="6">
    <location>
        <begin position="574"/>
        <end position="610"/>
    </location>
</feature>
<dbReference type="InterPro" id="IPR006101">
    <property type="entry name" value="Glyco_hydro_2"/>
</dbReference>
<reference evidence="7" key="1">
    <citation type="journal article" date="2021" name="PeerJ">
        <title>Extensive microbial diversity within the chicken gut microbiome revealed by metagenomics and culture.</title>
        <authorList>
            <person name="Gilroy R."/>
            <person name="Ravi A."/>
            <person name="Getino M."/>
            <person name="Pursley I."/>
            <person name="Horton D.L."/>
            <person name="Alikhan N.F."/>
            <person name="Baker D."/>
            <person name="Gharbi K."/>
            <person name="Hall N."/>
            <person name="Watson M."/>
            <person name="Adriaenssens E.M."/>
            <person name="Foster-Nyarko E."/>
            <person name="Jarju S."/>
            <person name="Secka A."/>
            <person name="Antonio M."/>
            <person name="Oren A."/>
            <person name="Chaudhuri R.R."/>
            <person name="La Ragione R."/>
            <person name="Hildebrand F."/>
            <person name="Pallen M.J."/>
        </authorList>
    </citation>
    <scope>NUCLEOTIDE SEQUENCE</scope>
    <source>
        <strain evidence="7">CHK183-1962</strain>
    </source>
</reference>
<name>A0A9D1XDB4_9FIRM</name>
<dbReference type="Gene3D" id="3.20.20.80">
    <property type="entry name" value="Glycosidases"/>
    <property type="match status" value="1"/>
</dbReference>
<evidence type="ECO:0000259" key="6">
    <source>
        <dbReference type="Pfam" id="PF16355"/>
    </source>
</evidence>
<feature type="domain" description="Glycoside hydrolase family 2 catalytic" evidence="5">
    <location>
        <begin position="266"/>
        <end position="551"/>
    </location>
</feature>
<dbReference type="Pfam" id="PF16355">
    <property type="entry name" value="DUF4982"/>
    <property type="match status" value="1"/>
</dbReference>